<dbReference type="EMBL" id="BARU01001353">
    <property type="protein sequence ID" value="GAH30923.1"/>
    <property type="molecule type" value="Genomic_DNA"/>
</dbReference>
<evidence type="ECO:0000313" key="1">
    <source>
        <dbReference type="EMBL" id="GAH30923.1"/>
    </source>
</evidence>
<name>X1GCZ7_9ZZZZ</name>
<protein>
    <submittedName>
        <fullName evidence="1">Uncharacterized protein</fullName>
    </submittedName>
</protein>
<gene>
    <name evidence="1" type="ORF">S03H2_03611</name>
</gene>
<reference evidence="1" key="1">
    <citation type="journal article" date="2014" name="Front. Microbiol.">
        <title>High frequency of phylogenetically diverse reductive dehalogenase-homologous genes in deep subseafloor sedimentary metagenomes.</title>
        <authorList>
            <person name="Kawai M."/>
            <person name="Futagami T."/>
            <person name="Toyoda A."/>
            <person name="Takaki Y."/>
            <person name="Nishi S."/>
            <person name="Hori S."/>
            <person name="Arai W."/>
            <person name="Tsubouchi T."/>
            <person name="Morono Y."/>
            <person name="Uchiyama I."/>
            <person name="Ito T."/>
            <person name="Fujiyama A."/>
            <person name="Inagaki F."/>
            <person name="Takami H."/>
        </authorList>
    </citation>
    <scope>NUCLEOTIDE SEQUENCE</scope>
    <source>
        <strain evidence="1">Expedition CK06-06</strain>
    </source>
</reference>
<proteinExistence type="predicted"/>
<organism evidence="1">
    <name type="scientific">marine sediment metagenome</name>
    <dbReference type="NCBI Taxonomy" id="412755"/>
    <lineage>
        <taxon>unclassified sequences</taxon>
        <taxon>metagenomes</taxon>
        <taxon>ecological metagenomes</taxon>
    </lineage>
</organism>
<dbReference type="AlphaFoldDB" id="X1GCZ7"/>
<comment type="caution">
    <text evidence="1">The sequence shown here is derived from an EMBL/GenBank/DDBJ whole genome shotgun (WGS) entry which is preliminary data.</text>
</comment>
<accession>X1GCZ7</accession>
<sequence>MTFNIVSCILLVTYYLPRKDVNMILDEFVVGQGRCVPGAIIILMISSLL</sequence>